<dbReference type="RefSeq" id="XP_031385599.1">
    <property type="nucleotide sequence ID" value="XM_031529739.1"/>
</dbReference>
<dbReference type="AlphaFoldDB" id="A0A6P8CTW6"/>
<sequence>MPAAANCRGAPTCSISRLPPSPLIPTRAALCSGRLWWREQPWEACSFYRRWRRSESSDLVDSHPCGPSLMPFTLILASLGKGIWDGAEFRSTLLPLVIFWLRGGVITCRIRYFGLKEGRISLDPILNGLPRGIRITSPSCCRTRL</sequence>
<proteinExistence type="predicted"/>
<evidence type="ECO:0000313" key="1">
    <source>
        <dbReference type="Proteomes" id="UP000515151"/>
    </source>
</evidence>
<accession>A0A6P8CTW6</accession>
<dbReference type="GeneID" id="116199401"/>
<protein>
    <submittedName>
        <fullName evidence="2">Uncharacterized protein LOC116199401</fullName>
    </submittedName>
</protein>
<keyword evidence="1" id="KW-1185">Reference proteome</keyword>
<evidence type="ECO:0000313" key="2">
    <source>
        <dbReference type="RefSeq" id="XP_031385599.1"/>
    </source>
</evidence>
<dbReference type="Proteomes" id="UP000515151">
    <property type="component" value="Chromosome 3"/>
</dbReference>
<organism evidence="1 2">
    <name type="scientific">Punica granatum</name>
    <name type="common">Pomegranate</name>
    <dbReference type="NCBI Taxonomy" id="22663"/>
    <lineage>
        <taxon>Eukaryota</taxon>
        <taxon>Viridiplantae</taxon>
        <taxon>Streptophyta</taxon>
        <taxon>Embryophyta</taxon>
        <taxon>Tracheophyta</taxon>
        <taxon>Spermatophyta</taxon>
        <taxon>Magnoliopsida</taxon>
        <taxon>eudicotyledons</taxon>
        <taxon>Gunneridae</taxon>
        <taxon>Pentapetalae</taxon>
        <taxon>rosids</taxon>
        <taxon>malvids</taxon>
        <taxon>Myrtales</taxon>
        <taxon>Lythraceae</taxon>
        <taxon>Punica</taxon>
    </lineage>
</organism>
<name>A0A6P8CTW6_PUNGR</name>
<gene>
    <name evidence="2" type="primary">LOC116199401</name>
</gene>
<reference evidence="2" key="2">
    <citation type="submission" date="2025-08" db="UniProtKB">
        <authorList>
            <consortium name="RefSeq"/>
        </authorList>
    </citation>
    <scope>IDENTIFICATION</scope>
    <source>
        <tissue evidence="2">Leaf</tissue>
    </source>
</reference>
<reference evidence="1" key="1">
    <citation type="journal article" date="2020" name="Plant Biotechnol. J.">
        <title>The pomegranate (Punica granatum L.) draft genome dissects genetic divergence between soft- and hard-seeded cultivars.</title>
        <authorList>
            <person name="Luo X."/>
            <person name="Li H."/>
            <person name="Wu Z."/>
            <person name="Yao W."/>
            <person name="Zhao P."/>
            <person name="Cao D."/>
            <person name="Yu H."/>
            <person name="Li K."/>
            <person name="Poudel K."/>
            <person name="Zhao D."/>
            <person name="Zhang F."/>
            <person name="Xia X."/>
            <person name="Chen L."/>
            <person name="Wang Q."/>
            <person name="Jing D."/>
            <person name="Cao S."/>
        </authorList>
    </citation>
    <scope>NUCLEOTIDE SEQUENCE [LARGE SCALE GENOMIC DNA]</scope>
    <source>
        <strain evidence="1">cv. Tunisia</strain>
    </source>
</reference>